<name>A0A8H0HSC6_9BACE</name>
<reference evidence="1 2" key="1">
    <citation type="submission" date="2019-03" db="EMBL/GenBank/DDBJ databases">
        <title>Diversity of the mouse oral microbiome.</title>
        <authorList>
            <person name="Joseph S."/>
            <person name="Aduse-Opoku J."/>
            <person name="Curtis M."/>
            <person name="Wade W."/>
            <person name="Hashim A."/>
        </authorList>
    </citation>
    <scope>NUCLEOTIDE SEQUENCE [LARGE SCALE GENOMIC DNA]</scope>
    <source>
        <strain evidence="1 2">P2318</strain>
    </source>
</reference>
<gene>
    <name evidence="1" type="ORF">E4T97_05530</name>
</gene>
<dbReference type="GeneID" id="93046951"/>
<sequence>MGNDIPAWLYPFEHQCGDTNDKDRLVSDYMLKTIWYEQFPCAIPVPYVPGKISYTEVPHEKWAISSKFSGCKMALFYSKGEQGRRYVCHLAINDRAYRYENKEAFERDERIQKHYM</sequence>
<evidence type="ECO:0000313" key="1">
    <source>
        <dbReference type="EMBL" id="TFU51157.1"/>
    </source>
</evidence>
<protein>
    <submittedName>
        <fullName evidence="1">Uncharacterized protein</fullName>
    </submittedName>
</protein>
<dbReference type="AlphaFoldDB" id="A0A8H0HSC6"/>
<comment type="caution">
    <text evidence="1">The sequence shown here is derived from an EMBL/GenBank/DDBJ whole genome shotgun (WGS) entry which is preliminary data.</text>
</comment>
<proteinExistence type="predicted"/>
<dbReference type="EMBL" id="SPPV01000008">
    <property type="protein sequence ID" value="TFU51157.1"/>
    <property type="molecule type" value="Genomic_DNA"/>
</dbReference>
<dbReference type="Proteomes" id="UP000298073">
    <property type="component" value="Unassembled WGS sequence"/>
</dbReference>
<organism evidence="1 2">
    <name type="scientific">Bacteroides acidifaciens</name>
    <dbReference type="NCBI Taxonomy" id="85831"/>
    <lineage>
        <taxon>Bacteria</taxon>
        <taxon>Pseudomonadati</taxon>
        <taxon>Bacteroidota</taxon>
        <taxon>Bacteroidia</taxon>
        <taxon>Bacteroidales</taxon>
        <taxon>Bacteroidaceae</taxon>
        <taxon>Bacteroides</taxon>
    </lineage>
</organism>
<dbReference type="RefSeq" id="WP_135036396.1">
    <property type="nucleotide sequence ID" value="NZ_BLLS01000199.1"/>
</dbReference>
<accession>A0A8H0HSC6</accession>
<evidence type="ECO:0000313" key="2">
    <source>
        <dbReference type="Proteomes" id="UP000298073"/>
    </source>
</evidence>